<name>A0A662Z9W4_9GAMM</name>
<dbReference type="EMBL" id="FOSF01000011">
    <property type="protein sequence ID" value="SFJ97587.1"/>
    <property type="molecule type" value="Genomic_DNA"/>
</dbReference>
<dbReference type="AlphaFoldDB" id="A0A662Z9W4"/>
<organism evidence="1 2">
    <name type="scientific">Succinivibrio dextrinosolvens</name>
    <dbReference type="NCBI Taxonomy" id="83771"/>
    <lineage>
        <taxon>Bacteria</taxon>
        <taxon>Pseudomonadati</taxon>
        <taxon>Pseudomonadota</taxon>
        <taxon>Gammaproteobacteria</taxon>
        <taxon>Aeromonadales</taxon>
        <taxon>Succinivibrionaceae</taxon>
        <taxon>Succinivibrio</taxon>
    </lineage>
</organism>
<reference evidence="1 2" key="1">
    <citation type="submission" date="2016-10" db="EMBL/GenBank/DDBJ databases">
        <authorList>
            <person name="Varghese N."/>
            <person name="Submissions S."/>
        </authorList>
    </citation>
    <scope>NUCLEOTIDE SEQUENCE [LARGE SCALE GENOMIC DNA]</scope>
    <source>
        <strain evidence="1 2">22B</strain>
    </source>
</reference>
<accession>A0A662Z9W4</accession>
<proteinExistence type="predicted"/>
<dbReference type="RefSeq" id="WP_074839915.1">
    <property type="nucleotide sequence ID" value="NZ_CP047056.1"/>
</dbReference>
<keyword evidence="2" id="KW-1185">Reference proteome</keyword>
<evidence type="ECO:0000313" key="2">
    <source>
        <dbReference type="Proteomes" id="UP000243374"/>
    </source>
</evidence>
<gene>
    <name evidence="1" type="ORF">SAMN04487865_101121</name>
</gene>
<sequence length="95" mass="10149">MINLNNVSNVVNNVHSNIQSNNRVIEKSSEAVSHNESSTVVNLQSNLNRMTDKNNVVVNSSNAKNIVADIASLLSKSDGKVQANISPFDAASLLS</sequence>
<protein>
    <submittedName>
        <fullName evidence="1">Uncharacterized protein</fullName>
    </submittedName>
</protein>
<dbReference type="OrthoDB" id="7068198at2"/>
<dbReference type="Proteomes" id="UP000243374">
    <property type="component" value="Unassembled WGS sequence"/>
</dbReference>
<evidence type="ECO:0000313" key="1">
    <source>
        <dbReference type="EMBL" id="SFJ97587.1"/>
    </source>
</evidence>